<dbReference type="EMBL" id="GGEC01044144">
    <property type="protein sequence ID" value="MBX24628.1"/>
    <property type="molecule type" value="Transcribed_RNA"/>
</dbReference>
<protein>
    <submittedName>
        <fullName evidence="2">Uncharacterized protein</fullName>
    </submittedName>
</protein>
<evidence type="ECO:0000256" key="1">
    <source>
        <dbReference type="SAM" id="Phobius"/>
    </source>
</evidence>
<sequence length="55" mass="6417">MTGMKIQWYNALGYKNQTYIYCSYIPFLLFFNVIHVTVRSSAMLLLNFCIPYPAG</sequence>
<dbReference type="AlphaFoldDB" id="A0A2P2M329"/>
<keyword evidence="1" id="KW-1133">Transmembrane helix</keyword>
<proteinExistence type="predicted"/>
<organism evidence="2">
    <name type="scientific">Rhizophora mucronata</name>
    <name type="common">Asiatic mangrove</name>
    <dbReference type="NCBI Taxonomy" id="61149"/>
    <lineage>
        <taxon>Eukaryota</taxon>
        <taxon>Viridiplantae</taxon>
        <taxon>Streptophyta</taxon>
        <taxon>Embryophyta</taxon>
        <taxon>Tracheophyta</taxon>
        <taxon>Spermatophyta</taxon>
        <taxon>Magnoliopsida</taxon>
        <taxon>eudicotyledons</taxon>
        <taxon>Gunneridae</taxon>
        <taxon>Pentapetalae</taxon>
        <taxon>rosids</taxon>
        <taxon>fabids</taxon>
        <taxon>Malpighiales</taxon>
        <taxon>Rhizophoraceae</taxon>
        <taxon>Rhizophora</taxon>
    </lineage>
</organism>
<keyword evidence="1" id="KW-0812">Transmembrane</keyword>
<name>A0A2P2M329_RHIMU</name>
<keyword evidence="1" id="KW-0472">Membrane</keyword>
<reference evidence="2" key="1">
    <citation type="submission" date="2018-02" db="EMBL/GenBank/DDBJ databases">
        <title>Rhizophora mucronata_Transcriptome.</title>
        <authorList>
            <person name="Meera S.P."/>
            <person name="Sreeshan A."/>
            <person name="Augustine A."/>
        </authorList>
    </citation>
    <scope>NUCLEOTIDE SEQUENCE</scope>
    <source>
        <tissue evidence="2">Leaf</tissue>
    </source>
</reference>
<feature type="transmembrane region" description="Helical" evidence="1">
    <location>
        <begin position="18"/>
        <end position="38"/>
    </location>
</feature>
<accession>A0A2P2M329</accession>
<evidence type="ECO:0000313" key="2">
    <source>
        <dbReference type="EMBL" id="MBX24628.1"/>
    </source>
</evidence>